<feature type="domain" description="SH3" evidence="6">
    <location>
        <begin position="3"/>
        <end position="69"/>
    </location>
</feature>
<dbReference type="PROSITE" id="PS01159">
    <property type="entry name" value="WW_DOMAIN_1"/>
    <property type="match status" value="1"/>
</dbReference>
<protein>
    <submittedName>
        <fullName evidence="9">Growth arrest-specific 7a</fullName>
    </submittedName>
</protein>
<dbReference type="Gene3D" id="2.30.30.40">
    <property type="entry name" value="SH3 Domains"/>
    <property type="match status" value="1"/>
</dbReference>
<dbReference type="InterPro" id="IPR031160">
    <property type="entry name" value="F_BAR_dom"/>
</dbReference>
<dbReference type="CDD" id="cd00201">
    <property type="entry name" value="WW"/>
    <property type="match status" value="1"/>
</dbReference>
<dbReference type="PANTHER" id="PTHR23065:SF57">
    <property type="entry name" value="GROWTH ARREST-SPECIFIC PROTEIN 7"/>
    <property type="match status" value="1"/>
</dbReference>
<accession>A0A8C4Q464</accession>
<dbReference type="SUPFAM" id="SSF50044">
    <property type="entry name" value="SH3-domain"/>
    <property type="match status" value="1"/>
</dbReference>
<dbReference type="InterPro" id="IPR036028">
    <property type="entry name" value="SH3-like_dom_sf"/>
</dbReference>
<evidence type="ECO:0000256" key="4">
    <source>
        <dbReference type="SAM" id="Coils"/>
    </source>
</evidence>
<dbReference type="InterPro" id="IPR036020">
    <property type="entry name" value="WW_dom_sf"/>
</dbReference>
<dbReference type="InterPro" id="IPR027267">
    <property type="entry name" value="AH/BAR_dom_sf"/>
</dbReference>
<dbReference type="Pfam" id="PF00611">
    <property type="entry name" value="FCH"/>
    <property type="match status" value="1"/>
</dbReference>
<evidence type="ECO:0000256" key="2">
    <source>
        <dbReference type="PROSITE-ProRule" id="PRU00192"/>
    </source>
</evidence>
<evidence type="ECO:0000259" key="7">
    <source>
        <dbReference type="PROSITE" id="PS50020"/>
    </source>
</evidence>
<dbReference type="GeneTree" id="ENSGT00940000156268"/>
<dbReference type="SMART" id="SM00456">
    <property type="entry name" value="WW"/>
    <property type="match status" value="1"/>
</dbReference>
<dbReference type="InterPro" id="IPR001452">
    <property type="entry name" value="SH3_domain"/>
</dbReference>
<dbReference type="Pfam" id="PF16623">
    <property type="entry name" value="WW_FCH_linker"/>
    <property type="match status" value="1"/>
</dbReference>
<dbReference type="SMART" id="SM00055">
    <property type="entry name" value="FCH"/>
    <property type="match status" value="1"/>
</dbReference>
<feature type="compositionally biased region" description="Low complexity" evidence="5">
    <location>
        <begin position="118"/>
        <end position="136"/>
    </location>
</feature>
<evidence type="ECO:0000256" key="3">
    <source>
        <dbReference type="PROSITE-ProRule" id="PRU01077"/>
    </source>
</evidence>
<dbReference type="AlphaFoldDB" id="A0A8C4Q464"/>
<feature type="compositionally biased region" description="Polar residues" evidence="5">
    <location>
        <begin position="157"/>
        <end position="180"/>
    </location>
</feature>
<dbReference type="GO" id="GO:0048268">
    <property type="term" value="P:clathrin coat assembly"/>
    <property type="evidence" value="ECO:0007669"/>
    <property type="project" value="TreeGrafter"/>
</dbReference>
<feature type="coiled-coil region" evidence="4">
    <location>
        <begin position="310"/>
        <end position="362"/>
    </location>
</feature>
<sequence>MAVSGSLCRALYAFPAGDDAEGAHEAPRLALRPGDTLRVLHARPDGWSEGERDGERGWFPSAYVQVVLEPQPAHDPAKIEEPTGIPLPCGWLCYTSPHGLKYFVNSITNETTWERPSVEASAKSPSSSSHSSPSVETVHASPSTNQRSAEAIHPRKSSTASQINTPSKRPAGSQTATVNGITFPHPESHVEQVMLKPGEWSYCDYFWADQRDSQGAVLHTGFEVLLSKQLRGRQMAKEMAEFVRERIRIEEEYAKALSKLSINTLASQEEGTLGKAWVQLKRSLTSESEVHSKFASKLHGEVERPLLSVRESAKKELKKLEHHMGEQRKQLVSSLTHVEKARKQLAERQRDLEVKSQLLETKPSGKAEEEIKKARRKSTQAGDDLLRCVDVYNQTQSHWFEEMVTNSLELESMEEQRVELVQSHLMRYTQLHHEAAMFNQGTIDPLDKALQNVDPTKDRETWIGNNQTGRMRPVNMEL</sequence>
<evidence type="ECO:0000256" key="1">
    <source>
        <dbReference type="ARBA" id="ARBA00022443"/>
    </source>
</evidence>
<organism evidence="9 10">
    <name type="scientific">Eptatretus burgeri</name>
    <name type="common">Inshore hagfish</name>
    <dbReference type="NCBI Taxonomy" id="7764"/>
    <lineage>
        <taxon>Eukaryota</taxon>
        <taxon>Metazoa</taxon>
        <taxon>Chordata</taxon>
        <taxon>Craniata</taxon>
        <taxon>Vertebrata</taxon>
        <taxon>Cyclostomata</taxon>
        <taxon>Myxini</taxon>
        <taxon>Myxiniformes</taxon>
        <taxon>Myxinidae</taxon>
        <taxon>Eptatretinae</taxon>
        <taxon>Eptatretus</taxon>
    </lineage>
</organism>
<dbReference type="InterPro" id="IPR001202">
    <property type="entry name" value="WW_dom"/>
</dbReference>
<dbReference type="Proteomes" id="UP000694388">
    <property type="component" value="Unplaced"/>
</dbReference>
<reference evidence="9" key="1">
    <citation type="submission" date="2025-05" db="UniProtKB">
        <authorList>
            <consortium name="Ensembl"/>
        </authorList>
    </citation>
    <scope>IDENTIFICATION</scope>
</reference>
<dbReference type="Pfam" id="PF00397">
    <property type="entry name" value="WW"/>
    <property type="match status" value="1"/>
</dbReference>
<name>A0A8C4Q464_EPTBU</name>
<dbReference type="GO" id="GO:0005905">
    <property type="term" value="C:clathrin-coated pit"/>
    <property type="evidence" value="ECO:0007669"/>
    <property type="project" value="TreeGrafter"/>
</dbReference>
<dbReference type="GO" id="GO:0005886">
    <property type="term" value="C:plasma membrane"/>
    <property type="evidence" value="ECO:0007669"/>
    <property type="project" value="TreeGrafter"/>
</dbReference>
<dbReference type="PROSITE" id="PS51741">
    <property type="entry name" value="F_BAR"/>
    <property type="match status" value="1"/>
</dbReference>
<proteinExistence type="predicted"/>
<dbReference type="InterPro" id="IPR001060">
    <property type="entry name" value="FCH_dom"/>
</dbReference>
<dbReference type="GO" id="GO:0048812">
    <property type="term" value="P:neuron projection morphogenesis"/>
    <property type="evidence" value="ECO:0007669"/>
    <property type="project" value="TreeGrafter"/>
</dbReference>
<dbReference type="SUPFAM" id="SSF103657">
    <property type="entry name" value="BAR/IMD domain-like"/>
    <property type="match status" value="1"/>
</dbReference>
<dbReference type="Ensembl" id="ENSEBUT00000010201.1">
    <property type="protein sequence ID" value="ENSEBUP00000009672.1"/>
    <property type="gene ID" value="ENSEBUG00000006194.1"/>
</dbReference>
<dbReference type="Gene3D" id="1.20.1270.60">
    <property type="entry name" value="Arfaptin homology (AH) domain/BAR domain"/>
    <property type="match status" value="1"/>
</dbReference>
<dbReference type="GO" id="GO:0030136">
    <property type="term" value="C:clathrin-coated vesicle"/>
    <property type="evidence" value="ECO:0007669"/>
    <property type="project" value="TreeGrafter"/>
</dbReference>
<feature type="region of interest" description="Disordered" evidence="5">
    <location>
        <begin position="115"/>
        <end position="184"/>
    </location>
</feature>
<dbReference type="Pfam" id="PF14604">
    <property type="entry name" value="SH3_9"/>
    <property type="match status" value="1"/>
</dbReference>
<dbReference type="GO" id="GO:0072583">
    <property type="term" value="P:clathrin-dependent endocytosis"/>
    <property type="evidence" value="ECO:0007669"/>
    <property type="project" value="TreeGrafter"/>
</dbReference>
<dbReference type="Ensembl" id="ENSEBUT00000010276.1">
    <property type="protein sequence ID" value="ENSEBUP00000009746.1"/>
    <property type="gene ID" value="ENSEBUG00000006194.1"/>
</dbReference>
<dbReference type="FunFam" id="1.20.1270.60:FF:000024">
    <property type="entry name" value="growth arrest-specific protein 7 isoform X2"/>
    <property type="match status" value="1"/>
</dbReference>
<feature type="domain" description="WW" evidence="7">
    <location>
        <begin position="85"/>
        <end position="118"/>
    </location>
</feature>
<dbReference type="PANTHER" id="PTHR23065">
    <property type="entry name" value="PROLINE-SERINE-THREONINE PHOSPHATASE INTERACTING PROTEIN 1"/>
    <property type="match status" value="1"/>
</dbReference>
<evidence type="ECO:0000313" key="9">
    <source>
        <dbReference type="Ensembl" id="ENSEBUP00000009746.1"/>
    </source>
</evidence>
<feature type="domain" description="F-BAR" evidence="8">
    <location>
        <begin position="200"/>
        <end position="458"/>
    </location>
</feature>
<evidence type="ECO:0000313" key="10">
    <source>
        <dbReference type="Proteomes" id="UP000694388"/>
    </source>
</evidence>
<keyword evidence="3 4" id="KW-0175">Coiled coil</keyword>
<dbReference type="PROSITE" id="PS50002">
    <property type="entry name" value="SH3"/>
    <property type="match status" value="1"/>
</dbReference>
<keyword evidence="1 2" id="KW-0728">SH3 domain</keyword>
<dbReference type="Gene3D" id="2.20.70.10">
    <property type="match status" value="1"/>
</dbReference>
<keyword evidence="10" id="KW-1185">Reference proteome</keyword>
<dbReference type="SUPFAM" id="SSF51045">
    <property type="entry name" value="WW domain"/>
    <property type="match status" value="1"/>
</dbReference>
<dbReference type="SMART" id="SM00326">
    <property type="entry name" value="SH3"/>
    <property type="match status" value="1"/>
</dbReference>
<evidence type="ECO:0000259" key="8">
    <source>
        <dbReference type="PROSITE" id="PS51741"/>
    </source>
</evidence>
<evidence type="ECO:0000256" key="5">
    <source>
        <dbReference type="SAM" id="MobiDB-lite"/>
    </source>
</evidence>
<dbReference type="PROSITE" id="PS50020">
    <property type="entry name" value="WW_DOMAIN_2"/>
    <property type="match status" value="1"/>
</dbReference>
<evidence type="ECO:0000259" key="6">
    <source>
        <dbReference type="PROSITE" id="PS50002"/>
    </source>
</evidence>